<dbReference type="Proteomes" id="UP000001402">
    <property type="component" value="Chromosome"/>
</dbReference>
<dbReference type="KEGG" id="rpx:Rpdx1_2682"/>
<name>E6VHS4_RHOPX</name>
<dbReference type="eggNOG" id="COG4634">
    <property type="taxonomic scope" value="Bacteria"/>
</dbReference>
<feature type="domain" description="DUF5615" evidence="1">
    <location>
        <begin position="1"/>
        <end position="108"/>
    </location>
</feature>
<proteinExistence type="predicted"/>
<dbReference type="Pfam" id="PF18480">
    <property type="entry name" value="DUF5615"/>
    <property type="match status" value="1"/>
</dbReference>
<evidence type="ECO:0000313" key="3">
    <source>
        <dbReference type="Proteomes" id="UP000001402"/>
    </source>
</evidence>
<dbReference type="STRING" id="652103.Rpdx1_2682"/>
<dbReference type="EMBL" id="CP002418">
    <property type="protein sequence ID" value="ADU44268.1"/>
    <property type="molecule type" value="Genomic_DNA"/>
</dbReference>
<gene>
    <name evidence="2" type="ordered locus">Rpdx1_2682</name>
</gene>
<protein>
    <recommendedName>
        <fullName evidence="1">DUF5615 domain-containing protein</fullName>
    </recommendedName>
</protein>
<organism evidence="2 3">
    <name type="scientific">Rhodopseudomonas palustris (strain DX-1)</name>
    <dbReference type="NCBI Taxonomy" id="652103"/>
    <lineage>
        <taxon>Bacteria</taxon>
        <taxon>Pseudomonadati</taxon>
        <taxon>Pseudomonadota</taxon>
        <taxon>Alphaproteobacteria</taxon>
        <taxon>Hyphomicrobiales</taxon>
        <taxon>Nitrobacteraceae</taxon>
        <taxon>Rhodopseudomonas</taxon>
    </lineage>
</organism>
<evidence type="ECO:0000259" key="1">
    <source>
        <dbReference type="Pfam" id="PF18480"/>
    </source>
</evidence>
<dbReference type="OrthoDB" id="9806751at2"/>
<accession>E6VHS4</accession>
<sequence length="120" mass="13059">MRWLADECVPASLVAALRADGHDVLYVAEMAAGLSDAEVVTMAASDGRLLLTEDKDFGELTVRFGLAVPGLVLLRIDPANAKLQAARLKEAITRHGAELFGRYVVVDETRMRVRPLRPTS</sequence>
<evidence type="ECO:0000313" key="2">
    <source>
        <dbReference type="EMBL" id="ADU44268.1"/>
    </source>
</evidence>
<dbReference type="AlphaFoldDB" id="E6VHS4"/>
<dbReference type="BioCyc" id="RPAL652103:RPDX1_RS13190-MONOMER"/>
<dbReference type="InterPro" id="IPR041049">
    <property type="entry name" value="DUF5615"/>
</dbReference>
<dbReference type="HOGENOM" id="CLU_150003_0_1_5"/>
<reference evidence="2" key="1">
    <citation type="submission" date="2010-12" db="EMBL/GenBank/DDBJ databases">
        <title>Complete sequence of Rhodopseudomonas palustris DX-1.</title>
        <authorList>
            <consortium name="US DOE Joint Genome Institute"/>
            <person name="Lucas S."/>
            <person name="Copeland A."/>
            <person name="Lapidus A."/>
            <person name="Cheng J.-F."/>
            <person name="Goodwin L."/>
            <person name="Pitluck S."/>
            <person name="Misra M."/>
            <person name="Chertkov O."/>
            <person name="Detter J.C."/>
            <person name="Han C."/>
            <person name="Tapia R."/>
            <person name="Land M."/>
            <person name="Hauser L."/>
            <person name="Kyrpides N."/>
            <person name="Ivanova N."/>
            <person name="Ovchinnikova G."/>
            <person name="Logan B."/>
            <person name="Oda Y."/>
            <person name="Harwood C."/>
            <person name="Woyke T."/>
        </authorList>
    </citation>
    <scope>NUCLEOTIDE SEQUENCE [LARGE SCALE GENOMIC DNA]</scope>
    <source>
        <strain evidence="2">DX-1</strain>
    </source>
</reference>